<dbReference type="InterPro" id="IPR027304">
    <property type="entry name" value="Trigger_fact/SurA_dom_sf"/>
</dbReference>
<proteinExistence type="predicted"/>
<dbReference type="InterPro" id="IPR050245">
    <property type="entry name" value="PrsA_foldase"/>
</dbReference>
<dbReference type="EMBL" id="CP012332">
    <property type="protein sequence ID" value="AKU91207.1"/>
    <property type="molecule type" value="Genomic_DNA"/>
</dbReference>
<dbReference type="SUPFAM" id="SSF54534">
    <property type="entry name" value="FKBP-like"/>
    <property type="match status" value="1"/>
</dbReference>
<name>A0A0K1PCI5_9BACT</name>
<dbReference type="PROSITE" id="PS50198">
    <property type="entry name" value="PPIC_PPIASE_2"/>
    <property type="match status" value="1"/>
</dbReference>
<reference evidence="3 4" key="1">
    <citation type="submission" date="2015-08" db="EMBL/GenBank/DDBJ databases">
        <authorList>
            <person name="Babu N.S."/>
            <person name="Beckwith C.J."/>
            <person name="Beseler K.G."/>
            <person name="Brison A."/>
            <person name="Carone J.V."/>
            <person name="Caskin T.P."/>
            <person name="Diamond M."/>
            <person name="Durham M.E."/>
            <person name="Foxe J.M."/>
            <person name="Go M."/>
            <person name="Henderson B.A."/>
            <person name="Jones I.B."/>
            <person name="McGettigan J.A."/>
            <person name="Micheletti S.J."/>
            <person name="Nasrallah M.E."/>
            <person name="Ortiz D."/>
            <person name="Piller C.R."/>
            <person name="Privatt S.R."/>
            <person name="Schneider S.L."/>
            <person name="Sharp S."/>
            <person name="Smith T.C."/>
            <person name="Stanton J.D."/>
            <person name="Ullery H.E."/>
            <person name="Wilson R.J."/>
            <person name="Serrano M.G."/>
            <person name="Buck G."/>
            <person name="Lee V."/>
            <person name="Wang Y."/>
            <person name="Carvalho R."/>
            <person name="Voegtly L."/>
            <person name="Shi R."/>
            <person name="Duckworth R."/>
            <person name="Johnson A."/>
            <person name="Loviza R."/>
            <person name="Walstead R."/>
            <person name="Shah Z."/>
            <person name="Kiflezghi M."/>
            <person name="Wade K."/>
            <person name="Ball S.L."/>
            <person name="Bradley K.W."/>
            <person name="Asai D.J."/>
            <person name="Bowman C.A."/>
            <person name="Russell D.A."/>
            <person name="Pope W.H."/>
            <person name="Jacobs-Sera D."/>
            <person name="Hendrix R.W."/>
            <person name="Hatfull G.F."/>
        </authorList>
    </citation>
    <scope>NUCLEOTIDE SEQUENCE [LARGE SCALE GENOMIC DNA]</scope>
    <source>
        <strain evidence="3 4">DSM 27710</strain>
    </source>
</reference>
<dbReference type="GO" id="GO:0003755">
    <property type="term" value="F:peptidyl-prolyl cis-trans isomerase activity"/>
    <property type="evidence" value="ECO:0007669"/>
    <property type="project" value="UniProtKB-KW"/>
</dbReference>
<dbReference type="Proteomes" id="UP000055590">
    <property type="component" value="Chromosome"/>
</dbReference>
<dbReference type="PANTHER" id="PTHR47245">
    <property type="entry name" value="PEPTIDYLPROLYL ISOMERASE"/>
    <property type="match status" value="1"/>
</dbReference>
<dbReference type="STRING" id="1391653.AKJ08_1594"/>
<evidence type="ECO:0000259" key="2">
    <source>
        <dbReference type="PROSITE" id="PS50198"/>
    </source>
</evidence>
<dbReference type="Pfam" id="PF13616">
    <property type="entry name" value="Rotamase_3"/>
    <property type="match status" value="1"/>
</dbReference>
<gene>
    <name evidence="3" type="ORF">AKJ08_1594</name>
</gene>
<protein>
    <submittedName>
        <fullName evidence="3">Survival protein SurA (Peptidyl-prolyl cis-trans isomerase SurA)</fullName>
    </submittedName>
</protein>
<dbReference type="Gene3D" id="3.10.50.40">
    <property type="match status" value="2"/>
</dbReference>
<dbReference type="InterPro" id="IPR046357">
    <property type="entry name" value="PPIase_dom_sf"/>
</dbReference>
<evidence type="ECO:0000313" key="3">
    <source>
        <dbReference type="EMBL" id="AKU91207.1"/>
    </source>
</evidence>
<keyword evidence="4" id="KW-1185">Reference proteome</keyword>
<dbReference type="KEGG" id="vin:AKJ08_1594"/>
<keyword evidence="1 3" id="KW-0413">Isomerase</keyword>
<dbReference type="AlphaFoldDB" id="A0A0K1PCI5"/>
<sequence>MYLVFGALILVFVMFFGPGSSGCMPGAAGSKADTFAAKVNGETIGWREFETAYGNMLRAYQQQMGERFDSKMAEQMGLKANVLDGLIERRLLISQAKAQGIAVSDAEVAAKLREITAFHKDGHFDYGTYRQVIQTALGVTPDKFEVQVREDLLREKMVAVVRQGAKASDDEIQAEFAKENDKADLVFVRFLPAQAEGEAKPTAAEIDAYLATEDGKKAVADEFEAKSFRFKKPKRVKAQHILVKVAEDAPQADVDAATAKLDEAKKKIIGGTDFGAIAQELSDDPGSKDKGGDLGFFGPGTMAKPFEEAAMALLPGQLSDVVRTRFGVHLIKVNDVQEPEEKKLEEVQGDLAADLLVQKKAKDLAKAKAQAALAKAKAGESLEALFPAPDAPEAGAAKAPKPVAEKTGAFAVASDFVPRLGMSADLTKAASAAAKGDVLPEVYEVNGGFVVAQAIDRTHPDPSVLEKTRDEVAERVVSRKEGELVEAYTKELRKSAKVETSAQLGDVRG</sequence>
<keyword evidence="1" id="KW-0697">Rotamase</keyword>
<dbReference type="Pfam" id="PF13624">
    <property type="entry name" value="SurA_N_3"/>
    <property type="match status" value="1"/>
</dbReference>
<evidence type="ECO:0000313" key="4">
    <source>
        <dbReference type="Proteomes" id="UP000055590"/>
    </source>
</evidence>
<organism evidence="3 4">
    <name type="scientific">Vulgatibacter incomptus</name>
    <dbReference type="NCBI Taxonomy" id="1391653"/>
    <lineage>
        <taxon>Bacteria</taxon>
        <taxon>Pseudomonadati</taxon>
        <taxon>Myxococcota</taxon>
        <taxon>Myxococcia</taxon>
        <taxon>Myxococcales</taxon>
        <taxon>Cystobacterineae</taxon>
        <taxon>Vulgatibacteraceae</taxon>
        <taxon>Vulgatibacter</taxon>
    </lineage>
</organism>
<accession>A0A0K1PCI5</accession>
<dbReference type="SUPFAM" id="SSF109998">
    <property type="entry name" value="Triger factor/SurA peptide-binding domain-like"/>
    <property type="match status" value="1"/>
</dbReference>
<dbReference type="InterPro" id="IPR000297">
    <property type="entry name" value="PPIase_PpiC"/>
</dbReference>
<feature type="domain" description="PpiC" evidence="2">
    <location>
        <begin position="233"/>
        <end position="335"/>
    </location>
</feature>
<dbReference type="PANTHER" id="PTHR47245:SF2">
    <property type="entry name" value="PEPTIDYL-PROLYL CIS-TRANS ISOMERASE HP_0175-RELATED"/>
    <property type="match status" value="1"/>
</dbReference>
<evidence type="ECO:0000256" key="1">
    <source>
        <dbReference type="PROSITE-ProRule" id="PRU00278"/>
    </source>
</evidence>
<dbReference type="Gene3D" id="1.10.4030.10">
    <property type="entry name" value="Porin chaperone SurA, peptide-binding domain"/>
    <property type="match status" value="1"/>
</dbReference>